<proteinExistence type="predicted"/>
<dbReference type="RefSeq" id="WP_052521401.1">
    <property type="nucleotide sequence ID" value="NZ_FUYG01000012.1"/>
</dbReference>
<feature type="domain" description="HNH nuclease" evidence="2">
    <location>
        <begin position="324"/>
        <end position="374"/>
    </location>
</feature>
<gene>
    <name evidence="3" type="ORF">SAMN06295879_3547</name>
</gene>
<reference evidence="4" key="1">
    <citation type="submission" date="2017-02" db="EMBL/GenBank/DDBJ databases">
        <authorList>
            <person name="Varghese N."/>
            <person name="Submissions S."/>
        </authorList>
    </citation>
    <scope>NUCLEOTIDE SEQUENCE [LARGE SCALE GENOMIC DNA]</scope>
    <source>
        <strain evidence="4">VKM Ac-2052</strain>
    </source>
</reference>
<dbReference type="AlphaFoldDB" id="A0A1T4YL38"/>
<name>A0A1T4YL38_9MICO</name>
<dbReference type="Proteomes" id="UP000189735">
    <property type="component" value="Unassembled WGS sequence"/>
</dbReference>
<dbReference type="EMBL" id="FUYG01000012">
    <property type="protein sequence ID" value="SKB02567.1"/>
    <property type="molecule type" value="Genomic_DNA"/>
</dbReference>
<dbReference type="InterPro" id="IPR003615">
    <property type="entry name" value="HNH_nuc"/>
</dbReference>
<dbReference type="SMART" id="SM00507">
    <property type="entry name" value="HNHc"/>
    <property type="match status" value="1"/>
</dbReference>
<evidence type="ECO:0000256" key="1">
    <source>
        <dbReference type="SAM" id="MobiDB-lite"/>
    </source>
</evidence>
<accession>A0A1T4YL38</accession>
<feature type="region of interest" description="Disordered" evidence="1">
    <location>
        <begin position="402"/>
        <end position="430"/>
    </location>
</feature>
<evidence type="ECO:0000259" key="2">
    <source>
        <dbReference type="SMART" id="SM00507"/>
    </source>
</evidence>
<dbReference type="Pfam" id="PF02720">
    <property type="entry name" value="DUF222"/>
    <property type="match status" value="1"/>
</dbReference>
<dbReference type="InterPro" id="IPR003870">
    <property type="entry name" value="DUF222"/>
</dbReference>
<organism evidence="3 4">
    <name type="scientific">Agreia bicolorata</name>
    <dbReference type="NCBI Taxonomy" id="110935"/>
    <lineage>
        <taxon>Bacteria</taxon>
        <taxon>Bacillati</taxon>
        <taxon>Actinomycetota</taxon>
        <taxon>Actinomycetes</taxon>
        <taxon>Micrococcales</taxon>
        <taxon>Microbacteriaceae</taxon>
        <taxon>Agreia</taxon>
    </lineage>
</organism>
<evidence type="ECO:0000313" key="3">
    <source>
        <dbReference type="EMBL" id="SKB02567.1"/>
    </source>
</evidence>
<sequence length="430" mass="46896">MISTTQASRHSAALESLRAEVDAIVEADREVARIHARRAERIHRARQLALELSPDDQSTGGPKWSRTQVAERQLATELAVELRVTENEARRLMSTGEGLAKSFTTTLAALSNGQFSYRHAHIIVRFGAALPAEAQAEFEQRMLHDAGDLTVVQLENLARRLTEEVQHETAVERFERAAASRYFARDNAPDGMAYLTHYLPAVEAVAIEGMANSIANSARNAGDPRTLTQLRADAISDLILGGSSSIPGVAAGIRPKVAVTVPALNLLGHDTEPATLEGYGPIDEHTAEHLVASAPSFLRVLTDPVTGSLLAEGQKRYRPGAVLHDFVKLLHRSCRFPQCTRPAGDSDTDHTHDHGLGGETYILNLAPLCPTHHRVKHHTSWSVKQLADHVLEWTSPLGHVTRTSPPVRMRPAPADIVDQHPPGDDDPPPF</sequence>
<protein>
    <recommendedName>
        <fullName evidence="2">HNH nuclease domain-containing protein</fullName>
    </recommendedName>
</protein>
<dbReference type="CDD" id="cd00085">
    <property type="entry name" value="HNHc"/>
    <property type="match status" value="1"/>
</dbReference>
<evidence type="ECO:0000313" key="4">
    <source>
        <dbReference type="Proteomes" id="UP000189735"/>
    </source>
</evidence>